<dbReference type="InterPro" id="IPR040224">
    <property type="entry name" value="RDM1"/>
</dbReference>
<reference evidence="4" key="1">
    <citation type="submission" date="2012-12" db="EMBL/GenBank/DDBJ databases">
        <authorList>
            <person name="Hellsten U."/>
            <person name="Grimwood J."/>
            <person name="Chapman J.A."/>
            <person name="Shapiro H."/>
            <person name="Aerts A."/>
            <person name="Otillar R.P."/>
            <person name="Terry A.Y."/>
            <person name="Boore J.L."/>
            <person name="Simakov O."/>
            <person name="Marletaz F."/>
            <person name="Cho S.-J."/>
            <person name="Edsinger-Gonzales E."/>
            <person name="Havlak P."/>
            <person name="Kuo D.-H."/>
            <person name="Larsson T."/>
            <person name="Lv J."/>
            <person name="Arendt D."/>
            <person name="Savage R."/>
            <person name="Osoegawa K."/>
            <person name="de Jong P."/>
            <person name="Lindberg D.R."/>
            <person name="Seaver E.C."/>
            <person name="Weisblat D.A."/>
            <person name="Putnam N.H."/>
            <person name="Grigoriev I.V."/>
            <person name="Rokhsar D.S."/>
        </authorList>
    </citation>
    <scope>NUCLEOTIDE SEQUENCE</scope>
</reference>
<gene>
    <name evidence="3" type="primary">20211924</name>
    <name evidence="2" type="ORF">HELRODRAFT_191375</name>
</gene>
<evidence type="ECO:0000313" key="4">
    <source>
        <dbReference type="Proteomes" id="UP000015101"/>
    </source>
</evidence>
<feature type="domain" description="DM1" evidence="1">
    <location>
        <begin position="121"/>
        <end position="218"/>
    </location>
</feature>
<dbReference type="AlphaFoldDB" id="T1FSX7"/>
<dbReference type="EMBL" id="KB096325">
    <property type="protein sequence ID" value="ESO05754.1"/>
    <property type="molecule type" value="Genomic_DNA"/>
</dbReference>
<dbReference type="RefSeq" id="XP_009016387.1">
    <property type="nucleotide sequence ID" value="XM_009018139.1"/>
</dbReference>
<dbReference type="GO" id="GO:0005730">
    <property type="term" value="C:nucleolus"/>
    <property type="evidence" value="ECO:0000318"/>
    <property type="project" value="GO_Central"/>
</dbReference>
<dbReference type="Gene3D" id="3.30.390.80">
    <property type="entry name" value="DNA repair protein Rad52/59/22"/>
    <property type="match status" value="1"/>
</dbReference>
<dbReference type="OrthoDB" id="6287754at2759"/>
<dbReference type="Proteomes" id="UP000015101">
    <property type="component" value="Unassembled WGS sequence"/>
</dbReference>
<dbReference type="GO" id="GO:0006302">
    <property type="term" value="P:double-strand break repair"/>
    <property type="evidence" value="ECO:0007669"/>
    <property type="project" value="UniProtKB-ARBA"/>
</dbReference>
<dbReference type="FunFam" id="3.30.390.80:FF:000002">
    <property type="entry name" value="RAD52 motif containing 1"/>
    <property type="match status" value="1"/>
</dbReference>
<dbReference type="PANTHER" id="PTHR31164">
    <property type="entry name" value="RAD52 MOTIF-CONTAINING PROTEIN 1"/>
    <property type="match status" value="1"/>
</dbReference>
<protein>
    <recommendedName>
        <fullName evidence="1">DM1 domain-containing protein</fullName>
    </recommendedName>
</protein>
<dbReference type="KEGG" id="hro:HELRODRAFT_191375"/>
<dbReference type="GO" id="GO:0006310">
    <property type="term" value="P:DNA recombination"/>
    <property type="evidence" value="ECO:0007669"/>
    <property type="project" value="UniProtKB-ARBA"/>
</dbReference>
<dbReference type="HOGENOM" id="CLU_085746_1_0_1"/>
<name>T1FSX7_HELRO</name>
<reference evidence="3" key="3">
    <citation type="submission" date="2015-06" db="UniProtKB">
        <authorList>
            <consortium name="EnsemblMetazoa"/>
        </authorList>
    </citation>
    <scope>IDENTIFICATION</scope>
</reference>
<dbReference type="InterPro" id="IPR042525">
    <property type="entry name" value="Rad52_Rad59_Rad22_sf"/>
</dbReference>
<dbReference type="GeneID" id="20211924"/>
<keyword evidence="4" id="KW-1185">Reference proteome</keyword>
<dbReference type="CTD" id="20211924"/>
<dbReference type="eggNOG" id="ENOG502RXM9">
    <property type="taxonomic scope" value="Eukaryota"/>
</dbReference>
<proteinExistence type="predicted"/>
<dbReference type="SUPFAM" id="SSF54768">
    <property type="entry name" value="dsRNA-binding domain-like"/>
    <property type="match status" value="1"/>
</dbReference>
<sequence length="293" mass="33321">MIEVIDFYWKRENDKILIIDDIRCESSDSEDVICNRLYEYFSKHVLVYDLTVFKSSYSVNQTESYSSMEGNFYNYYAMLKLYSKEGATKILQRNNYFDGQLLKVKHSNKQDVSLPKIFYYKKCFELANYLLGFNGWSLGLSKFEEVPDSQKEDDAVTHLNILCTVKLKFTPVGKECCGKGTASDTYASNVHEEKSVAFNKCKKRAYANAVEDAFSKVLLVVLDNGKVHIEIIERSPVISDEEKCSYLHVNSVDVYVDDNSDAAVDAGDDGAHDITDISVSELAMKSQNAFVQI</sequence>
<dbReference type="InterPro" id="IPR057652">
    <property type="entry name" value="DSRM_RDM1"/>
</dbReference>
<evidence type="ECO:0000313" key="2">
    <source>
        <dbReference type="EMBL" id="ESO05754.1"/>
    </source>
</evidence>
<evidence type="ECO:0000313" key="3">
    <source>
        <dbReference type="EnsemblMetazoa" id="HelroP191375"/>
    </source>
</evidence>
<dbReference type="InParanoid" id="T1FSX7"/>
<accession>T1FSX7</accession>
<dbReference type="OMA" id="PAYECRS"/>
<dbReference type="Pfam" id="PF25517">
    <property type="entry name" value="DSRM_RDM1"/>
    <property type="match status" value="1"/>
</dbReference>
<dbReference type="PANTHER" id="PTHR31164:SF1">
    <property type="entry name" value="RAD52 MOTIF-CONTAINING PROTEIN 1"/>
    <property type="match status" value="1"/>
</dbReference>
<reference evidence="2 4" key="2">
    <citation type="journal article" date="2013" name="Nature">
        <title>Insights into bilaterian evolution from three spiralian genomes.</title>
        <authorList>
            <person name="Simakov O."/>
            <person name="Marletaz F."/>
            <person name="Cho S.J."/>
            <person name="Edsinger-Gonzales E."/>
            <person name="Havlak P."/>
            <person name="Hellsten U."/>
            <person name="Kuo D.H."/>
            <person name="Larsson T."/>
            <person name="Lv J."/>
            <person name="Arendt D."/>
            <person name="Savage R."/>
            <person name="Osoegawa K."/>
            <person name="de Jong P."/>
            <person name="Grimwood J."/>
            <person name="Chapman J.A."/>
            <person name="Shapiro H."/>
            <person name="Aerts A."/>
            <person name="Otillar R.P."/>
            <person name="Terry A.Y."/>
            <person name="Boore J.L."/>
            <person name="Grigoriev I.V."/>
            <person name="Lindberg D.R."/>
            <person name="Seaver E.C."/>
            <person name="Weisblat D.A."/>
            <person name="Putnam N.H."/>
            <person name="Rokhsar D.S."/>
        </authorList>
    </citation>
    <scope>NUCLEOTIDE SEQUENCE</scope>
</reference>
<evidence type="ECO:0000259" key="1">
    <source>
        <dbReference type="Pfam" id="PF25517"/>
    </source>
</evidence>
<organism evidence="3 4">
    <name type="scientific">Helobdella robusta</name>
    <name type="common">Californian leech</name>
    <dbReference type="NCBI Taxonomy" id="6412"/>
    <lineage>
        <taxon>Eukaryota</taxon>
        <taxon>Metazoa</taxon>
        <taxon>Spiralia</taxon>
        <taxon>Lophotrochozoa</taxon>
        <taxon>Annelida</taxon>
        <taxon>Clitellata</taxon>
        <taxon>Hirudinea</taxon>
        <taxon>Rhynchobdellida</taxon>
        <taxon>Glossiphoniidae</taxon>
        <taxon>Helobdella</taxon>
    </lineage>
</organism>
<dbReference type="EnsemblMetazoa" id="HelroT191375">
    <property type="protein sequence ID" value="HelroP191375"/>
    <property type="gene ID" value="HelroG191375"/>
</dbReference>
<dbReference type="EMBL" id="AMQM01003871">
    <property type="status" value="NOT_ANNOTATED_CDS"/>
    <property type="molecule type" value="Genomic_DNA"/>
</dbReference>